<dbReference type="AlphaFoldDB" id="A0A6I4P2I6"/>
<dbReference type="GO" id="GO:0000166">
    <property type="term" value="F:nucleotide binding"/>
    <property type="evidence" value="ECO:0007669"/>
    <property type="project" value="InterPro"/>
</dbReference>
<dbReference type="PANTHER" id="PTHR43054">
    <property type="match status" value="1"/>
</dbReference>
<evidence type="ECO:0000256" key="1">
    <source>
        <dbReference type="ARBA" id="ARBA00023027"/>
    </source>
</evidence>
<evidence type="ECO:0000259" key="2">
    <source>
        <dbReference type="Pfam" id="PF01408"/>
    </source>
</evidence>
<dbReference type="EMBL" id="WSTA01000006">
    <property type="protein sequence ID" value="MWB97414.1"/>
    <property type="molecule type" value="Genomic_DNA"/>
</dbReference>
<dbReference type="Pfam" id="PF01408">
    <property type="entry name" value="GFO_IDH_MocA"/>
    <property type="match status" value="1"/>
</dbReference>
<dbReference type="PANTHER" id="PTHR43054:SF1">
    <property type="entry name" value="SCYLLO-INOSITOL 2-DEHYDROGENASE (NADP(+)) IOLU"/>
    <property type="match status" value="1"/>
</dbReference>
<evidence type="ECO:0000313" key="4">
    <source>
        <dbReference type="EMBL" id="MWB97414.1"/>
    </source>
</evidence>
<evidence type="ECO:0000313" key="5">
    <source>
        <dbReference type="Proteomes" id="UP000438182"/>
    </source>
</evidence>
<dbReference type="SUPFAM" id="SSF51735">
    <property type="entry name" value="NAD(P)-binding Rossmann-fold domains"/>
    <property type="match status" value="1"/>
</dbReference>
<comment type="caution">
    <text evidence="4">The sequence shown here is derived from an EMBL/GenBank/DDBJ whole genome shotgun (WGS) entry which is preliminary data.</text>
</comment>
<dbReference type="InterPro" id="IPR036291">
    <property type="entry name" value="NAD(P)-bd_dom_sf"/>
</dbReference>
<dbReference type="Gene3D" id="3.30.360.10">
    <property type="entry name" value="Dihydrodipicolinate Reductase, domain 2"/>
    <property type="match status" value="1"/>
</dbReference>
<dbReference type="Gene3D" id="3.40.50.720">
    <property type="entry name" value="NAD(P)-binding Rossmann-like Domain"/>
    <property type="match status" value="1"/>
</dbReference>
<dbReference type="SUPFAM" id="SSF55347">
    <property type="entry name" value="Glyceraldehyde-3-phosphate dehydrogenase-like, C-terminal domain"/>
    <property type="match status" value="1"/>
</dbReference>
<evidence type="ECO:0000259" key="3">
    <source>
        <dbReference type="Pfam" id="PF22725"/>
    </source>
</evidence>
<feature type="domain" description="GFO/IDH/MocA-like oxidoreductase" evidence="3">
    <location>
        <begin position="141"/>
        <end position="250"/>
    </location>
</feature>
<organism evidence="4 5">
    <name type="scientific">Agromyces seonyuensis</name>
    <dbReference type="NCBI Taxonomy" id="2662446"/>
    <lineage>
        <taxon>Bacteria</taxon>
        <taxon>Bacillati</taxon>
        <taxon>Actinomycetota</taxon>
        <taxon>Actinomycetes</taxon>
        <taxon>Micrococcales</taxon>
        <taxon>Microbacteriaceae</taxon>
        <taxon>Agromyces</taxon>
    </lineage>
</organism>
<name>A0A6I4P2I6_9MICO</name>
<keyword evidence="5" id="KW-1185">Reference proteome</keyword>
<feature type="domain" description="Gfo/Idh/MocA-like oxidoreductase N-terminal" evidence="2">
    <location>
        <begin position="6"/>
        <end position="121"/>
    </location>
</feature>
<keyword evidence="1" id="KW-0520">NAD</keyword>
<protein>
    <submittedName>
        <fullName evidence="4">Gfo/Idh/MocA family oxidoreductase</fullName>
    </submittedName>
</protein>
<dbReference type="InterPro" id="IPR000683">
    <property type="entry name" value="Gfo/Idh/MocA-like_OxRdtase_N"/>
</dbReference>
<gene>
    <name evidence="4" type="ORF">GB864_02415</name>
</gene>
<dbReference type="Pfam" id="PF22725">
    <property type="entry name" value="GFO_IDH_MocA_C3"/>
    <property type="match status" value="1"/>
</dbReference>
<dbReference type="Proteomes" id="UP000438182">
    <property type="component" value="Unassembled WGS sequence"/>
</dbReference>
<dbReference type="RefSeq" id="WP_160422759.1">
    <property type="nucleotide sequence ID" value="NZ_WSTA01000006.1"/>
</dbReference>
<sequence>MTNPLRLATIGTSSITERWIAAAHGVDGLAVTTAYSRDRARAEAFAAANGVPRWSADLDGLLGSDEIDAVYLATPNGLHLETALAAVRAGTHVLVEKPAVPTVVEWEFLVAEAAAHGVVVLEAMRNVHDPGMAAIRGLLPELGTLRLASFAVCQRSARYDLVLAGERVNIFDPELAGGALLDLGVYPIAAMIELFGEPSAVSGSGIQVASGADGAGSAVLGYDGFVGTVAYSKITASERPNEIQGETGTLLVDRIDLPRRLTLQLHDGSTRTVEVDGETNNLGYETWRFVDLVRGDADAAADHARTLATLRVVDALRGVH</sequence>
<accession>A0A6I4P2I6</accession>
<proteinExistence type="predicted"/>
<dbReference type="InterPro" id="IPR055170">
    <property type="entry name" value="GFO_IDH_MocA-like_dom"/>
</dbReference>
<reference evidence="4 5" key="1">
    <citation type="submission" date="2019-12" db="EMBL/GenBank/DDBJ databases">
        <authorList>
            <person name="Kim Y.S."/>
        </authorList>
    </citation>
    <scope>NUCLEOTIDE SEQUENCE [LARGE SCALE GENOMIC DNA]</scope>
    <source>
        <strain evidence="4 5">MMS17-SY077</strain>
    </source>
</reference>